<gene>
    <name evidence="1" type="ORF">H9648_12840</name>
</gene>
<evidence type="ECO:0000313" key="1">
    <source>
        <dbReference type="EMBL" id="MBD7964942.1"/>
    </source>
</evidence>
<organism evidence="1 2">
    <name type="scientific">Fictibacillus norfolkensis</name>
    <dbReference type="NCBI Taxonomy" id="2762233"/>
    <lineage>
        <taxon>Bacteria</taxon>
        <taxon>Bacillati</taxon>
        <taxon>Bacillota</taxon>
        <taxon>Bacilli</taxon>
        <taxon>Bacillales</taxon>
        <taxon>Fictibacillaceae</taxon>
        <taxon>Fictibacillus</taxon>
    </lineage>
</organism>
<reference evidence="1 2" key="1">
    <citation type="submission" date="2020-08" db="EMBL/GenBank/DDBJ databases">
        <title>A Genomic Blueprint of the Chicken Gut Microbiome.</title>
        <authorList>
            <person name="Gilroy R."/>
            <person name="Ravi A."/>
            <person name="Getino M."/>
            <person name="Pursley I."/>
            <person name="Horton D.L."/>
            <person name="Alikhan N.-F."/>
            <person name="Baker D."/>
            <person name="Gharbi K."/>
            <person name="Hall N."/>
            <person name="Watson M."/>
            <person name="Adriaenssens E.M."/>
            <person name="Foster-Nyarko E."/>
            <person name="Jarju S."/>
            <person name="Secka A."/>
            <person name="Antonio M."/>
            <person name="Oren A."/>
            <person name="Chaudhuri R."/>
            <person name="La Ragione R.M."/>
            <person name="Hildebrand F."/>
            <person name="Pallen M.J."/>
        </authorList>
    </citation>
    <scope>NUCLEOTIDE SEQUENCE [LARGE SCALE GENOMIC DNA]</scope>
    <source>
        <strain evidence="1 2">Sa2CUA10</strain>
    </source>
</reference>
<proteinExistence type="predicted"/>
<name>A0ABR8SN76_9BACL</name>
<comment type="caution">
    <text evidence="1">The sequence shown here is derived from an EMBL/GenBank/DDBJ whole genome shotgun (WGS) entry which is preliminary data.</text>
</comment>
<dbReference type="Proteomes" id="UP000603641">
    <property type="component" value="Unassembled WGS sequence"/>
</dbReference>
<protein>
    <submittedName>
        <fullName evidence="1">Uncharacterized protein</fullName>
    </submittedName>
</protein>
<evidence type="ECO:0000313" key="2">
    <source>
        <dbReference type="Proteomes" id="UP000603641"/>
    </source>
</evidence>
<accession>A0ABR8SN76</accession>
<keyword evidence="2" id="KW-1185">Reference proteome</keyword>
<dbReference type="EMBL" id="JACSQM010000005">
    <property type="protein sequence ID" value="MBD7964942.1"/>
    <property type="molecule type" value="Genomic_DNA"/>
</dbReference>
<sequence length="68" mass="7923">MYIIPTGSSINNDFDFNNHRYLMVKVDVVCMKKKVTVDSGYIDDFNEKLIVVNGKAFIRDRYLFVSKP</sequence>
<dbReference type="RefSeq" id="WP_191754213.1">
    <property type="nucleotide sequence ID" value="NZ_JACSQM010000005.1"/>
</dbReference>